<proteinExistence type="predicted"/>
<keyword evidence="1" id="KW-0677">Repeat</keyword>
<sequence>MSERYLPASLLKEMNKDESIVRFDAWRTKDNTGILGVTAHYDKQRAVYTTSLENDNLGKAINTVFGDELAEVEGMIRPVIIAERALAKCVAILMAGRAEQTARRVTATQIEASRIRKNQYENHGQLMSGMEDLHRRVQEQNSIMTSLYIMVQDGIRGQRMTETNRRIKSVTRIAPSSSNNEGLLRALYDKVGGNPHVEDLAFALMKCSAFTDKALAHAAYVATTSRFHQWLTGQYSDTILIDGHCGGQVVEKVSTMSVFCATLVRSIQELPQSPELRRHLVLYFFCGQHSYQYGDHNGPSVLIASLITQLISQWPEQSLTDLPPAASGLHIRALCQIFSSLLDQLPPKINLYCILDGISDFETVLGGWADEMRVVGECIQAITTRFKAHIHADAATVKLLLASAERSDGICDFFVADQMIDLRAGHLYGQDVSPGVLVEALQGQVSYPWESSVGEVESQYFEQLDGTGS</sequence>
<evidence type="ECO:0000256" key="1">
    <source>
        <dbReference type="ARBA" id="ARBA00022737"/>
    </source>
</evidence>
<dbReference type="PANTHER" id="PTHR40619">
    <property type="entry name" value="FUNGAL STAND N-TERMINAL GOODBYE DOMAIN-CONTAINING PROTEIN"/>
    <property type="match status" value="1"/>
</dbReference>
<dbReference type="InterPro" id="IPR056884">
    <property type="entry name" value="NPHP3-like_N"/>
</dbReference>
<protein>
    <recommendedName>
        <fullName evidence="2">Nephrocystin 3-like N-terminal domain-containing protein</fullName>
    </recommendedName>
</protein>
<dbReference type="Proteomes" id="UP000285146">
    <property type="component" value="Unassembled WGS sequence"/>
</dbReference>
<evidence type="ECO:0000313" key="4">
    <source>
        <dbReference type="Proteomes" id="UP000285146"/>
    </source>
</evidence>
<reference evidence="3 4" key="1">
    <citation type="submission" date="2015-09" db="EMBL/GenBank/DDBJ databases">
        <title>Host preference determinants of Valsa canker pathogens revealed by comparative genomics.</title>
        <authorList>
            <person name="Yin Z."/>
            <person name="Huang L."/>
        </authorList>
    </citation>
    <scope>NUCLEOTIDE SEQUENCE [LARGE SCALE GENOMIC DNA]</scope>
    <source>
        <strain evidence="3 4">SXYLt</strain>
    </source>
</reference>
<name>A0A423VHF2_9PEZI</name>
<dbReference type="STRING" id="1230097.A0A423VHF2"/>
<dbReference type="InParanoid" id="A0A423VHF2"/>
<keyword evidence="4" id="KW-1185">Reference proteome</keyword>
<comment type="caution">
    <text evidence="3">The sequence shown here is derived from an EMBL/GenBank/DDBJ whole genome shotgun (WGS) entry which is preliminary data.</text>
</comment>
<dbReference type="AlphaFoldDB" id="A0A423VHF2"/>
<evidence type="ECO:0000313" key="3">
    <source>
        <dbReference type="EMBL" id="ROV90386.1"/>
    </source>
</evidence>
<organism evidence="3 4">
    <name type="scientific">Cytospora leucostoma</name>
    <dbReference type="NCBI Taxonomy" id="1230097"/>
    <lineage>
        <taxon>Eukaryota</taxon>
        <taxon>Fungi</taxon>
        <taxon>Dikarya</taxon>
        <taxon>Ascomycota</taxon>
        <taxon>Pezizomycotina</taxon>
        <taxon>Sordariomycetes</taxon>
        <taxon>Sordariomycetidae</taxon>
        <taxon>Diaporthales</taxon>
        <taxon>Cytosporaceae</taxon>
        <taxon>Cytospora</taxon>
    </lineage>
</organism>
<accession>A0A423VHF2</accession>
<gene>
    <name evidence="3" type="ORF">VPNG_10015</name>
</gene>
<feature type="domain" description="Nephrocystin 3-like N-terminal" evidence="2">
    <location>
        <begin position="224"/>
        <end position="363"/>
    </location>
</feature>
<evidence type="ECO:0000259" key="2">
    <source>
        <dbReference type="Pfam" id="PF24883"/>
    </source>
</evidence>
<dbReference type="OrthoDB" id="5419927at2759"/>
<dbReference type="Pfam" id="PF24883">
    <property type="entry name" value="NPHP3_N"/>
    <property type="match status" value="1"/>
</dbReference>
<dbReference type="PANTHER" id="PTHR40619:SF3">
    <property type="entry name" value="FUNGAL STAND N-TERMINAL GOODBYE DOMAIN-CONTAINING PROTEIN"/>
    <property type="match status" value="1"/>
</dbReference>
<dbReference type="EMBL" id="LKEB01000098">
    <property type="protein sequence ID" value="ROV90386.1"/>
    <property type="molecule type" value="Genomic_DNA"/>
</dbReference>